<dbReference type="Pfam" id="PF00723">
    <property type="entry name" value="Glyco_hydro_15"/>
    <property type="match status" value="1"/>
</dbReference>
<reference evidence="3" key="1">
    <citation type="submission" date="2014-07" db="EMBL/GenBank/DDBJ databases">
        <authorList>
            <person name="Urmite Genomes Urmite Genomes"/>
        </authorList>
    </citation>
    <scope>NUCLEOTIDE SEQUENCE</scope>
    <source>
        <strain evidence="3">11W110_air</strain>
    </source>
</reference>
<feature type="domain" description="Trehalase-like N-terminal" evidence="2">
    <location>
        <begin position="22"/>
        <end position="122"/>
    </location>
</feature>
<evidence type="ECO:0000313" key="3">
    <source>
        <dbReference type="EMBL" id="CEA09753.1"/>
    </source>
</evidence>
<dbReference type="PANTHER" id="PTHR31616">
    <property type="entry name" value="TREHALASE"/>
    <property type="match status" value="1"/>
</dbReference>
<dbReference type="Pfam" id="PF19291">
    <property type="entry name" value="TREH_N"/>
    <property type="match status" value="1"/>
</dbReference>
<dbReference type="PANTHER" id="PTHR31616:SF0">
    <property type="entry name" value="GLUCAN 1,4-ALPHA-GLUCOSIDASE"/>
    <property type="match status" value="1"/>
</dbReference>
<dbReference type="PATRIC" id="fig|1461584.3.peg.3099"/>
<accession>A0A078MRC6</accession>
<dbReference type="GO" id="GO:0005975">
    <property type="term" value="P:carbohydrate metabolic process"/>
    <property type="evidence" value="ECO:0007669"/>
    <property type="project" value="InterPro"/>
</dbReference>
<dbReference type="SUPFAM" id="SSF48208">
    <property type="entry name" value="Six-hairpin glycosidases"/>
    <property type="match status" value="1"/>
</dbReference>
<gene>
    <name evidence="3" type="ORF">BN1051_03125</name>
</gene>
<dbReference type="GO" id="GO:0004553">
    <property type="term" value="F:hydrolase activity, hydrolyzing O-glycosyl compounds"/>
    <property type="evidence" value="ECO:0007669"/>
    <property type="project" value="TreeGrafter"/>
</dbReference>
<dbReference type="AlphaFoldDB" id="A0A078MRC6"/>
<dbReference type="Gene3D" id="1.50.10.10">
    <property type="match status" value="1"/>
</dbReference>
<evidence type="ECO:0000259" key="2">
    <source>
        <dbReference type="Pfam" id="PF19291"/>
    </source>
</evidence>
<dbReference type="InterPro" id="IPR008928">
    <property type="entry name" value="6-hairpin_glycosidase_sf"/>
</dbReference>
<name>A0A078MRC6_9MICC</name>
<feature type="domain" description="GH15-like" evidence="1">
    <location>
        <begin position="239"/>
        <end position="589"/>
    </location>
</feature>
<evidence type="ECO:0000259" key="1">
    <source>
        <dbReference type="Pfam" id="PF00723"/>
    </source>
</evidence>
<sequence length="601" mass="66022">MSAEAAPQPDRTDGYVDLRSYAALGDGRTVALVAADGSVDWYPTPDLDSVPSFARLLDAGRGGFFSLRPVAEFRVRRRYVPGTNVLETTFITDSGSVRVTDALNTGIAGRLPWGELARRVEGIDGSVEMAWEVRPGSRFRTASPWVEETPNGHVLHVQQNHFGVQMMGKMSSQVDDRGVCGGFTTNPGSRHLVALVSTHGEPLPLPGPDMIDAGIDRTIRNWQAWLDEFRYDGRWADDVERSALALKLLIHSPSGAIAAAATTSLPESLDGGKNWDYRYAWIRDTAYMLNALTRFGLREEVHAAVAGMLRRARAQGTDLHIFTALDGSSAPLAERQDAPGWRNIGPVVCGNDAAGQLQMGVYGDLFNIVRLYVDAGHELDIETGRMLADLADLACDVWQRPDAGMWELHEEQHFTTSKLGCWHALDCAVHLAETGQIPGRAERWAAERDRIRNWVEQNCWSEERQAYVWYPDSDKLDASILLHAISGFDRGERMSATLDALRAELGRGALLYRFSGAEKEEGAFVACTFWMVSALAHVGRLEEAAELMDQAVALANDVGLFTEMITESDHAFLGNFPQGLSHLALITAALTLDDLTADDAR</sequence>
<dbReference type="InterPro" id="IPR012341">
    <property type="entry name" value="6hp_glycosidase-like_sf"/>
</dbReference>
<dbReference type="InterPro" id="IPR011613">
    <property type="entry name" value="GH15-like"/>
</dbReference>
<proteinExistence type="predicted"/>
<dbReference type="InterPro" id="IPR045582">
    <property type="entry name" value="Trehalase-like_N"/>
</dbReference>
<organism evidence="3">
    <name type="scientific">Arthrobacter saudimassiliensis</name>
    <dbReference type="NCBI Taxonomy" id="1461584"/>
    <lineage>
        <taxon>Bacteria</taxon>
        <taxon>Bacillati</taxon>
        <taxon>Actinomycetota</taxon>
        <taxon>Actinomycetes</taxon>
        <taxon>Micrococcales</taxon>
        <taxon>Micrococcaceae</taxon>
        <taxon>Arthrobacter</taxon>
    </lineage>
</organism>
<dbReference type="EMBL" id="LN483072">
    <property type="protein sequence ID" value="CEA09753.1"/>
    <property type="molecule type" value="Genomic_DNA"/>
</dbReference>
<protein>
    <submittedName>
        <fullName evidence="3">Trehalase</fullName>
    </submittedName>
</protein>